<evidence type="ECO:0000313" key="10">
    <source>
        <dbReference type="Proteomes" id="UP000008311"/>
    </source>
</evidence>
<dbReference type="EMBL" id="EQ973882">
    <property type="protein sequence ID" value="EEF40728.1"/>
    <property type="molecule type" value="Genomic_DNA"/>
</dbReference>
<evidence type="ECO:0000256" key="7">
    <source>
        <dbReference type="ARBA" id="ARBA00023265"/>
    </source>
</evidence>
<keyword evidence="6 8" id="KW-0472">Membrane</keyword>
<keyword evidence="3 8" id="KW-0812">Transmembrane</keyword>
<keyword evidence="4" id="KW-0611">Plant defense</keyword>
<dbReference type="PANTHER" id="PTHR31942:SF117">
    <property type="entry name" value="MLO-LIKE PROTEIN"/>
    <property type="match status" value="1"/>
</dbReference>
<comment type="similarity">
    <text evidence="2">Belongs to the MLO family.</text>
</comment>
<dbReference type="GO" id="GO:0016020">
    <property type="term" value="C:membrane"/>
    <property type="evidence" value="ECO:0007669"/>
    <property type="project" value="UniProtKB-SubCell"/>
</dbReference>
<protein>
    <submittedName>
        <fullName evidence="9">Uncharacterized protein</fullName>
    </submittedName>
</protein>
<evidence type="ECO:0000256" key="2">
    <source>
        <dbReference type="ARBA" id="ARBA00006574"/>
    </source>
</evidence>
<evidence type="ECO:0000256" key="4">
    <source>
        <dbReference type="ARBA" id="ARBA00022821"/>
    </source>
</evidence>
<reference evidence="10" key="1">
    <citation type="journal article" date="2010" name="Nat. Biotechnol.">
        <title>Draft genome sequence of the oilseed species Ricinus communis.</title>
        <authorList>
            <person name="Chan A.P."/>
            <person name="Crabtree J."/>
            <person name="Zhao Q."/>
            <person name="Lorenzi H."/>
            <person name="Orvis J."/>
            <person name="Puiu D."/>
            <person name="Melake-Berhan A."/>
            <person name="Jones K.M."/>
            <person name="Redman J."/>
            <person name="Chen G."/>
            <person name="Cahoon E.B."/>
            <person name="Gedil M."/>
            <person name="Stanke M."/>
            <person name="Haas B.J."/>
            <person name="Wortman J.R."/>
            <person name="Fraser-Liggett C.M."/>
            <person name="Ravel J."/>
            <person name="Rabinowicz P.D."/>
        </authorList>
    </citation>
    <scope>NUCLEOTIDE SEQUENCE [LARGE SCALE GENOMIC DNA]</scope>
    <source>
        <strain evidence="10">cv. Hale</strain>
    </source>
</reference>
<evidence type="ECO:0000313" key="9">
    <source>
        <dbReference type="EMBL" id="EEF40728.1"/>
    </source>
</evidence>
<accession>B9S6X2</accession>
<evidence type="ECO:0000256" key="3">
    <source>
        <dbReference type="ARBA" id="ARBA00022692"/>
    </source>
</evidence>
<proteinExistence type="inferred from homology"/>
<evidence type="ECO:0000256" key="8">
    <source>
        <dbReference type="SAM" id="Phobius"/>
    </source>
</evidence>
<name>B9S6X2_RICCO</name>
<dbReference type="AlphaFoldDB" id="B9S6X2"/>
<feature type="transmembrane region" description="Helical" evidence="8">
    <location>
        <begin position="21"/>
        <end position="42"/>
    </location>
</feature>
<organism evidence="9 10">
    <name type="scientific">Ricinus communis</name>
    <name type="common">Castor bean</name>
    <dbReference type="NCBI Taxonomy" id="3988"/>
    <lineage>
        <taxon>Eukaryota</taxon>
        <taxon>Viridiplantae</taxon>
        <taxon>Streptophyta</taxon>
        <taxon>Embryophyta</taxon>
        <taxon>Tracheophyta</taxon>
        <taxon>Spermatophyta</taxon>
        <taxon>Magnoliopsida</taxon>
        <taxon>eudicotyledons</taxon>
        <taxon>Gunneridae</taxon>
        <taxon>Pentapetalae</taxon>
        <taxon>rosids</taxon>
        <taxon>fabids</taxon>
        <taxon>Malpighiales</taxon>
        <taxon>Euphorbiaceae</taxon>
        <taxon>Acalyphoideae</taxon>
        <taxon>Acalypheae</taxon>
        <taxon>Ricinus</taxon>
    </lineage>
</organism>
<dbReference type="Proteomes" id="UP000008311">
    <property type="component" value="Unassembled WGS sequence"/>
</dbReference>
<dbReference type="Pfam" id="PF03094">
    <property type="entry name" value="Mlo"/>
    <property type="match status" value="2"/>
</dbReference>
<dbReference type="STRING" id="3988.B9S6X2"/>
<keyword evidence="10" id="KW-1185">Reference proteome</keyword>
<keyword evidence="5 8" id="KW-1133">Transmembrane helix</keyword>
<dbReference type="PANTHER" id="PTHR31942">
    <property type="entry name" value="MLO-LIKE PROTEIN 1"/>
    <property type="match status" value="1"/>
</dbReference>
<dbReference type="GO" id="GO:0006952">
    <property type="term" value="P:defense response"/>
    <property type="evidence" value="ECO:0007669"/>
    <property type="project" value="UniProtKB-KW"/>
</dbReference>
<dbReference type="InterPro" id="IPR004326">
    <property type="entry name" value="Mlo"/>
</dbReference>
<sequence length="170" mass="19152">MSMSSITLLSGFKSAKAMAEALIWFDMFSAELMLLGFISLLITVGTKPISMICIPEKAANIMLPCKEYDKDDDSEKDKDKDKVFHVLCSVITIALAKAKMGSHMKKTIFEEQTATALKKWRKAAKERNRQRKPATEANSCGFMVQRVAQHQVEALHQCICFRSTRTIQQT</sequence>
<gene>
    <name evidence="9" type="ORF">RCOM_0875560</name>
</gene>
<evidence type="ECO:0000256" key="1">
    <source>
        <dbReference type="ARBA" id="ARBA00004141"/>
    </source>
</evidence>
<comment type="subcellular location">
    <subcellularLocation>
        <location evidence="1">Membrane</location>
        <topology evidence="1">Multi-pass membrane protein</topology>
    </subcellularLocation>
</comment>
<keyword evidence="7" id="KW-0568">Pathogenesis-related protein</keyword>
<evidence type="ECO:0000256" key="5">
    <source>
        <dbReference type="ARBA" id="ARBA00022989"/>
    </source>
</evidence>
<dbReference type="InParanoid" id="B9S6X2"/>
<evidence type="ECO:0000256" key="6">
    <source>
        <dbReference type="ARBA" id="ARBA00023136"/>
    </source>
</evidence>